<dbReference type="InterPro" id="IPR013538">
    <property type="entry name" value="ASHA1/2-like_C"/>
</dbReference>
<accession>A0A239NT75</accession>
<evidence type="ECO:0000313" key="3">
    <source>
        <dbReference type="EMBL" id="SNT57902.1"/>
    </source>
</evidence>
<dbReference type="InterPro" id="IPR023393">
    <property type="entry name" value="START-like_dom_sf"/>
</dbReference>
<evidence type="ECO:0000256" key="1">
    <source>
        <dbReference type="ARBA" id="ARBA00006817"/>
    </source>
</evidence>
<sequence>MTETGELTYRRVHRASPELLFDCMTTPEHLAHFWGPAGTTTPVGNITIDLRPGGVFETTMVNDADGSTYTMRAVYVEIRRPELLVWIEPGVEGGMRTTITFVDLRDGRTEVVTHQTNVPAAYLSAEARAGFATGLDRLDVYLAGLNARQEHRHD</sequence>
<dbReference type="Gene3D" id="3.30.530.20">
    <property type="match status" value="1"/>
</dbReference>
<evidence type="ECO:0000313" key="4">
    <source>
        <dbReference type="Proteomes" id="UP000198282"/>
    </source>
</evidence>
<dbReference type="Proteomes" id="UP000198282">
    <property type="component" value="Unassembled WGS sequence"/>
</dbReference>
<comment type="similarity">
    <text evidence="1">Belongs to the AHA1 family.</text>
</comment>
<name>A0A239NT75_9ACTN</name>
<protein>
    <submittedName>
        <fullName evidence="3">Uncharacterized conserved protein YndB, AHSA1/START domain</fullName>
    </submittedName>
</protein>
<organism evidence="3 4">
    <name type="scientific">Streptosporangium subroseum</name>
    <dbReference type="NCBI Taxonomy" id="106412"/>
    <lineage>
        <taxon>Bacteria</taxon>
        <taxon>Bacillati</taxon>
        <taxon>Actinomycetota</taxon>
        <taxon>Actinomycetes</taxon>
        <taxon>Streptosporangiales</taxon>
        <taxon>Streptosporangiaceae</taxon>
        <taxon>Streptosporangium</taxon>
    </lineage>
</organism>
<dbReference type="Pfam" id="PF08327">
    <property type="entry name" value="AHSA1"/>
    <property type="match status" value="1"/>
</dbReference>
<gene>
    <name evidence="3" type="ORF">SAMN05216276_10684</name>
</gene>
<dbReference type="AlphaFoldDB" id="A0A239NT75"/>
<keyword evidence="4" id="KW-1185">Reference proteome</keyword>
<dbReference type="OrthoDB" id="5185819at2"/>
<dbReference type="EMBL" id="FZOD01000068">
    <property type="protein sequence ID" value="SNT57902.1"/>
    <property type="molecule type" value="Genomic_DNA"/>
</dbReference>
<reference evidence="3 4" key="1">
    <citation type="submission" date="2017-06" db="EMBL/GenBank/DDBJ databases">
        <authorList>
            <person name="Kim H.J."/>
            <person name="Triplett B.A."/>
        </authorList>
    </citation>
    <scope>NUCLEOTIDE SEQUENCE [LARGE SCALE GENOMIC DNA]</scope>
    <source>
        <strain evidence="3 4">CGMCC 4.2132</strain>
    </source>
</reference>
<proteinExistence type="inferred from homology"/>
<dbReference type="CDD" id="cd07814">
    <property type="entry name" value="SRPBCC_CalC_Aha1-like"/>
    <property type="match status" value="1"/>
</dbReference>
<evidence type="ECO:0000259" key="2">
    <source>
        <dbReference type="Pfam" id="PF08327"/>
    </source>
</evidence>
<dbReference type="RefSeq" id="WP_089212510.1">
    <property type="nucleotide sequence ID" value="NZ_FZOD01000068.1"/>
</dbReference>
<dbReference type="SUPFAM" id="SSF55961">
    <property type="entry name" value="Bet v1-like"/>
    <property type="match status" value="1"/>
</dbReference>
<feature type="domain" description="Activator of Hsp90 ATPase homologue 1/2-like C-terminal" evidence="2">
    <location>
        <begin position="14"/>
        <end position="142"/>
    </location>
</feature>